<dbReference type="Pfam" id="PF00326">
    <property type="entry name" value="Peptidase_S9"/>
    <property type="match status" value="1"/>
</dbReference>
<sequence>MLLMHGCGGLQPFMRTYAEAAVAAGFAAVTINSFTPRGLSRATAHLVVCTGLGVHGQRRSADIFAMLHWLKGQDWADADHVAVAGWSHGGWTILDALALSPATARATGLIDVDLAALERVKTAVLVYPYAGPFSTALRRGWSGRTPRVAAVLGGKDQVVGFRAAERVLGRLSADGLAIDTLKFDDATHAFDDDRASDPRTRHRPDYAVQTQAFFARALRSALA</sequence>
<organism evidence="3">
    <name type="scientific">Caulobacter sp. 73W</name>
    <dbReference type="NCBI Taxonomy" id="3161137"/>
    <lineage>
        <taxon>Bacteria</taxon>
        <taxon>Pseudomonadati</taxon>
        <taxon>Pseudomonadota</taxon>
        <taxon>Alphaproteobacteria</taxon>
        <taxon>Caulobacterales</taxon>
        <taxon>Caulobacteraceae</taxon>
        <taxon>Caulobacter</taxon>
    </lineage>
</organism>
<gene>
    <name evidence="3" type="ORF">ABOZ73_10345</name>
</gene>
<dbReference type="GO" id="GO:0052689">
    <property type="term" value="F:carboxylic ester hydrolase activity"/>
    <property type="evidence" value="ECO:0007669"/>
    <property type="project" value="UniProtKB-ARBA"/>
</dbReference>
<dbReference type="InterPro" id="IPR029058">
    <property type="entry name" value="AB_hydrolase_fold"/>
</dbReference>
<protein>
    <submittedName>
        <fullName evidence="3">Prolyl oligopeptidase family serine peptidase</fullName>
    </submittedName>
</protein>
<evidence type="ECO:0000313" key="3">
    <source>
        <dbReference type="EMBL" id="XDO95224.1"/>
    </source>
</evidence>
<dbReference type="EMBL" id="CP158375">
    <property type="protein sequence ID" value="XDO95224.1"/>
    <property type="molecule type" value="Genomic_DNA"/>
</dbReference>
<feature type="domain" description="Peptidase S9 prolyl oligopeptidase catalytic" evidence="2">
    <location>
        <begin position="55"/>
        <end position="98"/>
    </location>
</feature>
<dbReference type="GO" id="GO:0006508">
    <property type="term" value="P:proteolysis"/>
    <property type="evidence" value="ECO:0007669"/>
    <property type="project" value="InterPro"/>
</dbReference>
<name>A0AB39KP38_9CAUL</name>
<dbReference type="PANTHER" id="PTHR22946:SF9">
    <property type="entry name" value="POLYKETIDE TRANSFERASE AF380"/>
    <property type="match status" value="1"/>
</dbReference>
<accession>A0AB39KP38</accession>
<dbReference type="GO" id="GO:0008236">
    <property type="term" value="F:serine-type peptidase activity"/>
    <property type="evidence" value="ECO:0007669"/>
    <property type="project" value="InterPro"/>
</dbReference>
<reference evidence="3" key="1">
    <citation type="submission" date="2024-06" db="EMBL/GenBank/DDBJ databases">
        <title>Caulobacter inopinatus, sp. nov.</title>
        <authorList>
            <person name="Donachie S.P."/>
        </authorList>
    </citation>
    <scope>NUCLEOTIDE SEQUENCE</scope>
    <source>
        <strain evidence="3">73W</strain>
    </source>
</reference>
<keyword evidence="1" id="KW-0378">Hydrolase</keyword>
<dbReference type="SUPFAM" id="SSF53474">
    <property type="entry name" value="alpha/beta-Hydrolases"/>
    <property type="match status" value="1"/>
</dbReference>
<dbReference type="PANTHER" id="PTHR22946">
    <property type="entry name" value="DIENELACTONE HYDROLASE DOMAIN-CONTAINING PROTEIN-RELATED"/>
    <property type="match status" value="1"/>
</dbReference>
<dbReference type="InterPro" id="IPR001375">
    <property type="entry name" value="Peptidase_S9_cat"/>
</dbReference>
<evidence type="ECO:0000256" key="1">
    <source>
        <dbReference type="ARBA" id="ARBA00022801"/>
    </source>
</evidence>
<proteinExistence type="predicted"/>
<dbReference type="Gene3D" id="3.40.50.1820">
    <property type="entry name" value="alpha/beta hydrolase"/>
    <property type="match status" value="1"/>
</dbReference>
<evidence type="ECO:0000259" key="2">
    <source>
        <dbReference type="Pfam" id="PF00326"/>
    </source>
</evidence>
<dbReference type="RefSeq" id="WP_369058076.1">
    <property type="nucleotide sequence ID" value="NZ_CP158375.1"/>
</dbReference>
<dbReference type="AlphaFoldDB" id="A0AB39KP38"/>
<dbReference type="InterPro" id="IPR050261">
    <property type="entry name" value="FrsA_esterase"/>
</dbReference>